<dbReference type="InterPro" id="IPR051126">
    <property type="entry name" value="Thiosulfate_sulfurtransferase"/>
</dbReference>
<reference evidence="5" key="1">
    <citation type="submission" date="2022-06" db="EMBL/GenBank/DDBJ databases">
        <title>Aeoliella straminimaris, a novel planctomycete from sediments.</title>
        <authorList>
            <person name="Vitorino I.R."/>
            <person name="Lage O.M."/>
        </authorList>
    </citation>
    <scope>NUCLEOTIDE SEQUENCE</scope>
    <source>
        <strain evidence="5">ICT_H6.2</strain>
    </source>
</reference>
<sequence length="296" mass="32236">MRLAFFAVLLCASNLAIADKATESQPEMLLEPATLVEHFAGRKAIGEENVILLDVRSEEGFEKEHLPGARHIDAGKWKAAFGDGTDGQAWSERIAKALVTLEDGSTVVVYDEAFSPSAARIWWILKYWGVEDVRVLNGGLAAWKSAGGETVSSPTTVPDSPTEFTARPNPDRLATYQDMQQILGAGGETCVVDTRSDEENTAGYIPSATHLNWQELIVAETGKLRPKKQLQTLLDRVEFDPATRTVTYCHSGGRAAVMAFAMELASGKPVANYHGSWSDWTRHGGERAVDTSNTGR</sequence>
<gene>
    <name evidence="5" type="ORF">NG895_05150</name>
</gene>
<dbReference type="InterPro" id="IPR036873">
    <property type="entry name" value="Rhodanese-like_dom_sf"/>
</dbReference>
<feature type="region of interest" description="Disordered" evidence="2">
    <location>
        <begin position="275"/>
        <end position="296"/>
    </location>
</feature>
<dbReference type="RefSeq" id="WP_252851389.1">
    <property type="nucleotide sequence ID" value="NZ_JAMXLR010000020.1"/>
</dbReference>
<evidence type="ECO:0000259" key="4">
    <source>
        <dbReference type="PROSITE" id="PS50206"/>
    </source>
</evidence>
<dbReference type="InterPro" id="IPR001307">
    <property type="entry name" value="Thiosulphate_STrfase_CS"/>
</dbReference>
<proteinExistence type="predicted"/>
<feature type="compositionally biased region" description="Basic and acidic residues" evidence="2">
    <location>
        <begin position="280"/>
        <end position="289"/>
    </location>
</feature>
<protein>
    <submittedName>
        <fullName evidence="5">Rhodanese-like domain-containing protein</fullName>
    </submittedName>
</protein>
<evidence type="ECO:0000256" key="1">
    <source>
        <dbReference type="ARBA" id="ARBA00022737"/>
    </source>
</evidence>
<dbReference type="Proteomes" id="UP001155241">
    <property type="component" value="Unassembled WGS sequence"/>
</dbReference>
<evidence type="ECO:0000256" key="2">
    <source>
        <dbReference type="SAM" id="MobiDB-lite"/>
    </source>
</evidence>
<evidence type="ECO:0000256" key="3">
    <source>
        <dbReference type="SAM" id="SignalP"/>
    </source>
</evidence>
<keyword evidence="1" id="KW-0677">Repeat</keyword>
<dbReference type="PROSITE" id="PS00380">
    <property type="entry name" value="RHODANESE_1"/>
    <property type="match status" value="1"/>
</dbReference>
<dbReference type="PROSITE" id="PS50206">
    <property type="entry name" value="RHODANESE_3"/>
    <property type="match status" value="2"/>
</dbReference>
<dbReference type="Gene3D" id="3.40.250.10">
    <property type="entry name" value="Rhodanese-like domain"/>
    <property type="match status" value="2"/>
</dbReference>
<feature type="signal peptide" evidence="3">
    <location>
        <begin position="1"/>
        <end position="18"/>
    </location>
</feature>
<dbReference type="PANTHER" id="PTHR43855:SF1">
    <property type="entry name" value="THIOSULFATE SULFURTRANSFERASE"/>
    <property type="match status" value="1"/>
</dbReference>
<organism evidence="5 6">
    <name type="scientific">Aeoliella straminimaris</name>
    <dbReference type="NCBI Taxonomy" id="2954799"/>
    <lineage>
        <taxon>Bacteria</taxon>
        <taxon>Pseudomonadati</taxon>
        <taxon>Planctomycetota</taxon>
        <taxon>Planctomycetia</taxon>
        <taxon>Pirellulales</taxon>
        <taxon>Lacipirellulaceae</taxon>
        <taxon>Aeoliella</taxon>
    </lineage>
</organism>
<evidence type="ECO:0000313" key="6">
    <source>
        <dbReference type="Proteomes" id="UP001155241"/>
    </source>
</evidence>
<feature type="chain" id="PRO_5040924816" evidence="3">
    <location>
        <begin position="19"/>
        <end position="296"/>
    </location>
</feature>
<dbReference type="EMBL" id="JAMXLR010000020">
    <property type="protein sequence ID" value="MCO6043286.1"/>
    <property type="molecule type" value="Genomic_DNA"/>
</dbReference>
<name>A0A9X2JF33_9BACT</name>
<evidence type="ECO:0000313" key="5">
    <source>
        <dbReference type="EMBL" id="MCO6043286.1"/>
    </source>
</evidence>
<comment type="caution">
    <text evidence="5">The sequence shown here is derived from an EMBL/GenBank/DDBJ whole genome shotgun (WGS) entry which is preliminary data.</text>
</comment>
<accession>A0A9X2JF33</accession>
<dbReference type="CDD" id="cd01448">
    <property type="entry name" value="TST_Repeat_1"/>
    <property type="match status" value="1"/>
</dbReference>
<dbReference type="SUPFAM" id="SSF52821">
    <property type="entry name" value="Rhodanese/Cell cycle control phosphatase"/>
    <property type="match status" value="2"/>
</dbReference>
<feature type="domain" description="Rhodanese" evidence="4">
    <location>
        <begin position="185"/>
        <end position="289"/>
    </location>
</feature>
<dbReference type="SMART" id="SM00450">
    <property type="entry name" value="RHOD"/>
    <property type="match status" value="2"/>
</dbReference>
<keyword evidence="6" id="KW-1185">Reference proteome</keyword>
<dbReference type="GO" id="GO:0004792">
    <property type="term" value="F:thiosulfate-cyanide sulfurtransferase activity"/>
    <property type="evidence" value="ECO:0007669"/>
    <property type="project" value="InterPro"/>
</dbReference>
<dbReference type="AlphaFoldDB" id="A0A9X2JF33"/>
<feature type="domain" description="Rhodanese" evidence="4">
    <location>
        <begin position="46"/>
        <end position="152"/>
    </location>
</feature>
<keyword evidence="3" id="KW-0732">Signal</keyword>
<dbReference type="Pfam" id="PF00581">
    <property type="entry name" value="Rhodanese"/>
    <property type="match status" value="2"/>
</dbReference>
<dbReference type="InterPro" id="IPR001763">
    <property type="entry name" value="Rhodanese-like_dom"/>
</dbReference>
<dbReference type="PANTHER" id="PTHR43855">
    <property type="entry name" value="THIOSULFATE SULFURTRANSFERASE"/>
    <property type="match status" value="1"/>
</dbReference>